<keyword evidence="2" id="KW-1133">Transmembrane helix</keyword>
<keyword evidence="2" id="KW-0812">Transmembrane</keyword>
<dbReference type="STRING" id="4537.A0A0E0L416"/>
<dbReference type="Proteomes" id="UP000026962">
    <property type="component" value="Chromosome 5"/>
</dbReference>
<feature type="compositionally biased region" description="Basic residues" evidence="1">
    <location>
        <begin position="142"/>
        <end position="151"/>
    </location>
</feature>
<keyword evidence="2" id="KW-0472">Membrane</keyword>
<dbReference type="EnsemblPlants" id="OPUNC05G18600.2">
    <property type="protein sequence ID" value="OPUNC05G18600.2"/>
    <property type="gene ID" value="OPUNC05G18600"/>
</dbReference>
<feature type="transmembrane region" description="Helical" evidence="2">
    <location>
        <begin position="77"/>
        <end position="96"/>
    </location>
</feature>
<dbReference type="Gramene" id="OPUNC05G18600.2">
    <property type="protein sequence ID" value="OPUNC05G18600.2"/>
    <property type="gene ID" value="OPUNC05G18600"/>
</dbReference>
<dbReference type="AlphaFoldDB" id="A0A0E0L416"/>
<evidence type="ECO:0000313" key="3">
    <source>
        <dbReference type="EnsemblPlants" id="OPUNC05G18600.2"/>
    </source>
</evidence>
<evidence type="ECO:0000256" key="1">
    <source>
        <dbReference type="SAM" id="MobiDB-lite"/>
    </source>
</evidence>
<dbReference type="PANTHER" id="PTHR33474">
    <property type="entry name" value="TRANSMEMBRANE PROTEIN"/>
    <property type="match status" value="1"/>
</dbReference>
<proteinExistence type="predicted"/>
<organism evidence="3">
    <name type="scientific">Oryza punctata</name>
    <name type="common">Red rice</name>
    <dbReference type="NCBI Taxonomy" id="4537"/>
    <lineage>
        <taxon>Eukaryota</taxon>
        <taxon>Viridiplantae</taxon>
        <taxon>Streptophyta</taxon>
        <taxon>Embryophyta</taxon>
        <taxon>Tracheophyta</taxon>
        <taxon>Spermatophyta</taxon>
        <taxon>Magnoliopsida</taxon>
        <taxon>Liliopsida</taxon>
        <taxon>Poales</taxon>
        <taxon>Poaceae</taxon>
        <taxon>BOP clade</taxon>
        <taxon>Oryzoideae</taxon>
        <taxon>Oryzeae</taxon>
        <taxon>Oryzinae</taxon>
        <taxon>Oryza</taxon>
    </lineage>
</organism>
<reference evidence="3" key="2">
    <citation type="submission" date="2018-05" db="EMBL/GenBank/DDBJ databases">
        <title>OpunRS2 (Oryza punctata Reference Sequence Version 2).</title>
        <authorList>
            <person name="Zhang J."/>
            <person name="Kudrna D."/>
            <person name="Lee S."/>
            <person name="Talag J."/>
            <person name="Welchert J."/>
            <person name="Wing R.A."/>
        </authorList>
    </citation>
    <scope>NUCLEOTIDE SEQUENCE [LARGE SCALE GENOMIC DNA]</scope>
</reference>
<sequence>MLHPTFDKYPHGSGSNTTSPLPIPVPSIHPSSYPPNTDHTHKEQLVDTSSSFLRTFLAALVGTSCMRRVMEMRPRDLAAVLAMSCLLLLPLLVSSVPTSGSLHLSSQQQHPSSLNISADDMVVAATDMEVNDYPAPGANNRHNPRRPPGRA</sequence>
<feature type="compositionally biased region" description="Basic and acidic residues" evidence="1">
    <location>
        <begin position="1"/>
        <end position="10"/>
    </location>
</feature>
<reference evidence="3" key="1">
    <citation type="submission" date="2015-04" db="UniProtKB">
        <authorList>
            <consortium name="EnsemblPlants"/>
        </authorList>
    </citation>
    <scope>IDENTIFICATION</scope>
</reference>
<evidence type="ECO:0000256" key="2">
    <source>
        <dbReference type="SAM" id="Phobius"/>
    </source>
</evidence>
<feature type="region of interest" description="Disordered" evidence="1">
    <location>
        <begin position="1"/>
        <end position="41"/>
    </location>
</feature>
<dbReference type="PANTHER" id="PTHR33474:SF16">
    <property type="entry name" value="OS01G0264400 PROTEIN"/>
    <property type="match status" value="1"/>
</dbReference>
<protein>
    <submittedName>
        <fullName evidence="3">Uncharacterized protein</fullName>
    </submittedName>
</protein>
<name>A0A0E0L416_ORYPU</name>
<feature type="region of interest" description="Disordered" evidence="1">
    <location>
        <begin position="131"/>
        <end position="151"/>
    </location>
</feature>
<keyword evidence="4" id="KW-1185">Reference proteome</keyword>
<evidence type="ECO:0000313" key="4">
    <source>
        <dbReference type="Proteomes" id="UP000026962"/>
    </source>
</evidence>
<accession>A0A0E0L416</accession>